<dbReference type="AlphaFoldDB" id="A0A7Y0BN40"/>
<dbReference type="InterPro" id="IPR036390">
    <property type="entry name" value="WH_DNA-bd_sf"/>
</dbReference>
<dbReference type="GO" id="GO:0003700">
    <property type="term" value="F:DNA-binding transcription factor activity"/>
    <property type="evidence" value="ECO:0007669"/>
    <property type="project" value="InterPro"/>
</dbReference>
<gene>
    <name evidence="2" type="ORF">HHL27_03610</name>
</gene>
<evidence type="ECO:0000259" key="1">
    <source>
        <dbReference type="PROSITE" id="PS50995"/>
    </source>
</evidence>
<dbReference type="InterPro" id="IPR036388">
    <property type="entry name" value="WH-like_DNA-bd_sf"/>
</dbReference>
<keyword evidence="3" id="KW-1185">Reference proteome</keyword>
<keyword evidence="2" id="KW-0238">DNA-binding</keyword>
<dbReference type="Proteomes" id="UP000583556">
    <property type="component" value="Unassembled WGS sequence"/>
</dbReference>
<reference evidence="2 3" key="1">
    <citation type="submission" date="2020-04" db="EMBL/GenBank/DDBJ databases">
        <title>Novosphingobium sp. TW-4 isolated from soil.</title>
        <authorList>
            <person name="Dahal R.H."/>
            <person name="Chaudhary D.K."/>
        </authorList>
    </citation>
    <scope>NUCLEOTIDE SEQUENCE [LARGE SCALE GENOMIC DNA]</scope>
    <source>
        <strain evidence="2 3">TW-4</strain>
    </source>
</reference>
<dbReference type="GO" id="GO:0003677">
    <property type="term" value="F:DNA binding"/>
    <property type="evidence" value="ECO:0007669"/>
    <property type="project" value="UniProtKB-KW"/>
</dbReference>
<organism evidence="2 3">
    <name type="scientific">Novosphingobium olei</name>
    <dbReference type="NCBI Taxonomy" id="2728851"/>
    <lineage>
        <taxon>Bacteria</taxon>
        <taxon>Pseudomonadati</taxon>
        <taxon>Pseudomonadota</taxon>
        <taxon>Alphaproteobacteria</taxon>
        <taxon>Sphingomonadales</taxon>
        <taxon>Sphingomonadaceae</taxon>
        <taxon>Novosphingobium</taxon>
    </lineage>
</organism>
<name>A0A7Y0BN40_9SPHN</name>
<dbReference type="Pfam" id="PF13463">
    <property type="entry name" value="HTH_27"/>
    <property type="match status" value="1"/>
</dbReference>
<evidence type="ECO:0000313" key="2">
    <source>
        <dbReference type="EMBL" id="NML92761.1"/>
    </source>
</evidence>
<dbReference type="RefSeq" id="WP_169491967.1">
    <property type="nucleotide sequence ID" value="NZ_AP029021.1"/>
</dbReference>
<dbReference type="GO" id="GO:0006950">
    <property type="term" value="P:response to stress"/>
    <property type="evidence" value="ECO:0007669"/>
    <property type="project" value="TreeGrafter"/>
</dbReference>
<proteinExistence type="predicted"/>
<dbReference type="InterPro" id="IPR000835">
    <property type="entry name" value="HTH_MarR-typ"/>
</dbReference>
<comment type="caution">
    <text evidence="2">The sequence shown here is derived from an EMBL/GenBank/DDBJ whole genome shotgun (WGS) entry which is preliminary data.</text>
</comment>
<dbReference type="SUPFAM" id="SSF46785">
    <property type="entry name" value="Winged helix' DNA-binding domain"/>
    <property type="match status" value="1"/>
</dbReference>
<evidence type="ECO:0000313" key="3">
    <source>
        <dbReference type="Proteomes" id="UP000583556"/>
    </source>
</evidence>
<dbReference type="EMBL" id="JABBGM010000001">
    <property type="protein sequence ID" value="NML92761.1"/>
    <property type="molecule type" value="Genomic_DNA"/>
</dbReference>
<dbReference type="PROSITE" id="PS50995">
    <property type="entry name" value="HTH_MARR_2"/>
    <property type="match status" value="1"/>
</dbReference>
<dbReference type="PANTHER" id="PTHR33164:SF43">
    <property type="entry name" value="HTH-TYPE TRANSCRIPTIONAL REPRESSOR YETL"/>
    <property type="match status" value="1"/>
</dbReference>
<dbReference type="Gene3D" id="1.10.10.10">
    <property type="entry name" value="Winged helix-like DNA-binding domain superfamily/Winged helix DNA-binding domain"/>
    <property type="match status" value="1"/>
</dbReference>
<dbReference type="PANTHER" id="PTHR33164">
    <property type="entry name" value="TRANSCRIPTIONAL REGULATOR, MARR FAMILY"/>
    <property type="match status" value="1"/>
</dbReference>
<protein>
    <submittedName>
        <fullName evidence="2">Winged helix DNA-binding protein</fullName>
    </submittedName>
</protein>
<feature type="domain" description="HTH marR-type" evidence="1">
    <location>
        <begin position="11"/>
        <end position="120"/>
    </location>
</feature>
<dbReference type="InterPro" id="IPR039422">
    <property type="entry name" value="MarR/SlyA-like"/>
</dbReference>
<accession>A0A7Y0BN40</accession>
<sequence>MDAKVEIDAESYRLAKALYELRRRRDAANPIKGLFGEPGWDILLDLYLARHRNEELQVSSVCIEAGVPSTTILRWIARLEREGLVYRATDRGDARRRYVRLTHEGFELMQRVLKSVGSLR</sequence>